<evidence type="ECO:0000313" key="3">
    <source>
        <dbReference type="EMBL" id="CAL8070607.1"/>
    </source>
</evidence>
<name>A0ABP1PLC2_9HEXA</name>
<keyword evidence="4" id="KW-1185">Reference proteome</keyword>
<dbReference type="Gene3D" id="3.40.525.10">
    <property type="entry name" value="CRAL-TRIO lipid binding domain"/>
    <property type="match status" value="1"/>
</dbReference>
<dbReference type="PANTHER" id="PTHR23324">
    <property type="entry name" value="SEC14 RELATED PROTEIN"/>
    <property type="match status" value="1"/>
</dbReference>
<protein>
    <recommendedName>
        <fullName evidence="2">CRAL-TRIO domain-containing protein</fullName>
    </recommendedName>
</protein>
<organism evidence="3 4">
    <name type="scientific">Orchesella dallaii</name>
    <dbReference type="NCBI Taxonomy" id="48710"/>
    <lineage>
        <taxon>Eukaryota</taxon>
        <taxon>Metazoa</taxon>
        <taxon>Ecdysozoa</taxon>
        <taxon>Arthropoda</taxon>
        <taxon>Hexapoda</taxon>
        <taxon>Collembola</taxon>
        <taxon>Entomobryomorpha</taxon>
        <taxon>Entomobryoidea</taxon>
        <taxon>Orchesellidae</taxon>
        <taxon>Orchesellinae</taxon>
        <taxon>Orchesella</taxon>
    </lineage>
</organism>
<dbReference type="InterPro" id="IPR051064">
    <property type="entry name" value="SEC14/CRAL-TRIO_domain"/>
</dbReference>
<gene>
    <name evidence="3" type="ORF">ODALV1_LOCUS1331</name>
</gene>
<evidence type="ECO:0000259" key="2">
    <source>
        <dbReference type="PROSITE" id="PS50191"/>
    </source>
</evidence>
<dbReference type="CDD" id="cd00170">
    <property type="entry name" value="SEC14"/>
    <property type="match status" value="1"/>
</dbReference>
<accession>A0ABP1PLC2</accession>
<proteinExistence type="predicted"/>
<dbReference type="SUPFAM" id="SSF52087">
    <property type="entry name" value="CRAL/TRIO domain"/>
    <property type="match status" value="1"/>
</dbReference>
<dbReference type="EMBL" id="CAXLJM020000004">
    <property type="protein sequence ID" value="CAL8070607.1"/>
    <property type="molecule type" value="Genomic_DNA"/>
</dbReference>
<keyword evidence="1" id="KW-0732">Signal</keyword>
<dbReference type="PROSITE" id="PS50191">
    <property type="entry name" value="CRAL_TRIO"/>
    <property type="match status" value="1"/>
</dbReference>
<sequence>MCRPNLNLFSRVACFIFLLPCLEIAHSLSFDEEKITLTPKEKVALEDIKRLMIPKIPQSSYVYKFAKDDLYLLKWLQVAELWISEWNVRQAVLTGTISKLTRLLTYCMESQTRLLFEARAQGSNVTQGTLLVDLEGVNLIQHICPNCLPVYLTMTTNLETHYPFIWNRLYLLNMPAHFEIILRLVRPAMRKSTRDAMKTYLNKEQWIPLLDEVIDKNQRSLRFGGTLNRE</sequence>
<evidence type="ECO:0000256" key="1">
    <source>
        <dbReference type="SAM" id="SignalP"/>
    </source>
</evidence>
<feature type="chain" id="PRO_5045116353" description="CRAL-TRIO domain-containing protein" evidence="1">
    <location>
        <begin position="28"/>
        <end position="230"/>
    </location>
</feature>
<dbReference type="PANTHER" id="PTHR23324:SF83">
    <property type="entry name" value="SEC14-LIKE PROTEIN 2"/>
    <property type="match status" value="1"/>
</dbReference>
<dbReference type="InterPro" id="IPR001251">
    <property type="entry name" value="CRAL-TRIO_dom"/>
</dbReference>
<comment type="caution">
    <text evidence="3">The sequence shown here is derived from an EMBL/GenBank/DDBJ whole genome shotgun (WGS) entry which is preliminary data.</text>
</comment>
<dbReference type="InterPro" id="IPR036865">
    <property type="entry name" value="CRAL-TRIO_dom_sf"/>
</dbReference>
<feature type="signal peptide" evidence="1">
    <location>
        <begin position="1"/>
        <end position="27"/>
    </location>
</feature>
<feature type="domain" description="CRAL-TRIO" evidence="2">
    <location>
        <begin position="99"/>
        <end position="230"/>
    </location>
</feature>
<dbReference type="Pfam" id="PF00650">
    <property type="entry name" value="CRAL_TRIO"/>
    <property type="match status" value="1"/>
</dbReference>
<reference evidence="3 4" key="1">
    <citation type="submission" date="2024-08" db="EMBL/GenBank/DDBJ databases">
        <authorList>
            <person name="Cucini C."/>
            <person name="Frati F."/>
        </authorList>
    </citation>
    <scope>NUCLEOTIDE SEQUENCE [LARGE SCALE GENOMIC DNA]</scope>
</reference>
<evidence type="ECO:0000313" key="4">
    <source>
        <dbReference type="Proteomes" id="UP001642540"/>
    </source>
</evidence>
<dbReference type="Proteomes" id="UP001642540">
    <property type="component" value="Unassembled WGS sequence"/>
</dbReference>